<proteinExistence type="predicted"/>
<dbReference type="Proteomes" id="UP000033624">
    <property type="component" value="Unassembled WGS sequence"/>
</dbReference>
<evidence type="ECO:0000313" key="4">
    <source>
        <dbReference type="Proteomes" id="UP000033624"/>
    </source>
</evidence>
<name>A0AAE2EHX3_MYCMY</name>
<dbReference type="EMBL" id="LAEW01000001">
    <property type="protein sequence ID" value="KJQ46015.1"/>
    <property type="molecule type" value="Genomic_DNA"/>
</dbReference>
<dbReference type="AlphaFoldDB" id="A0AAE2EHX3"/>
<dbReference type="KEGG" id="mmyi:mycmycITA_00608"/>
<keyword evidence="2" id="KW-0472">Membrane</keyword>
<organism evidence="3 4">
    <name type="scientific">Mycoplasma mycoides subsp. mycoides</name>
    <dbReference type="NCBI Taxonomy" id="2103"/>
    <lineage>
        <taxon>Bacteria</taxon>
        <taxon>Bacillati</taxon>
        <taxon>Mycoplasmatota</taxon>
        <taxon>Mollicutes</taxon>
        <taxon>Mycoplasmataceae</taxon>
        <taxon>Mycoplasma</taxon>
    </lineage>
</organism>
<keyword evidence="2" id="KW-1133">Transmembrane helix</keyword>
<sequence length="230" mass="25946">MANNALSWEQKNKPIPKSDKKSVKVQARVKEIWNKELKDKIVVAEGENVKKTEILEKTKEVLKKHTSDLEISDIKLFDDEKDKYITRDIENKLNQIIKIKINDRIGFVLDIGYTIQEAIYIDSVAPTTNAGAFDAYDKDKVIEAFILKNPQLRGLTKDNFEVVGQATNNSVTVKVKNSDKFQGQITINFTIRTQINTQNNKKIIIASSAGVGGVGILGSIVALFRRRKKK</sequence>
<keyword evidence="2" id="KW-0812">Transmembrane</keyword>
<evidence type="ECO:0000256" key="2">
    <source>
        <dbReference type="SAM" id="Phobius"/>
    </source>
</evidence>
<dbReference type="RefSeq" id="WP_011166751.1">
    <property type="nucleotide sequence ID" value="NZ_CP010267.1"/>
</dbReference>
<protein>
    <submittedName>
        <fullName evidence="3">Uncharacterized protein</fullName>
    </submittedName>
</protein>
<feature type="region of interest" description="Disordered" evidence="1">
    <location>
        <begin position="1"/>
        <end position="21"/>
    </location>
</feature>
<accession>A0AAE2EHX3</accession>
<reference evidence="3 4" key="1">
    <citation type="submission" date="2015-02" db="EMBL/GenBank/DDBJ databases">
        <title>Mycoplasma mycoides subsp. mycoides strain:B237 Genome sequencing.</title>
        <authorList>
            <person name="Fischer A."/>
            <person name="Santana-Cruz I."/>
            <person name="Schieck E."/>
            <person name="Gourle H."/>
            <person name="Lambert M."/>
            <person name="Nadendla S."/>
            <person name="Miller R.A."/>
            <person name="Weber J."/>
            <person name="Bongcam-Rudloff E."/>
            <person name="Vashee S."/>
            <person name="Frey J."/>
            <person name="Jores J."/>
        </authorList>
    </citation>
    <scope>NUCLEOTIDE SEQUENCE [LARGE SCALE GENOMIC DNA]</scope>
    <source>
        <strain evidence="3 4">B237</strain>
    </source>
</reference>
<evidence type="ECO:0000313" key="3">
    <source>
        <dbReference type="EMBL" id="KJQ46015.1"/>
    </source>
</evidence>
<gene>
    <name evidence="3" type="ORF">TS59_0625</name>
</gene>
<feature type="compositionally biased region" description="Basic and acidic residues" evidence="1">
    <location>
        <begin position="10"/>
        <end position="21"/>
    </location>
</feature>
<evidence type="ECO:0000256" key="1">
    <source>
        <dbReference type="SAM" id="MobiDB-lite"/>
    </source>
</evidence>
<comment type="caution">
    <text evidence="3">The sequence shown here is derived from an EMBL/GenBank/DDBJ whole genome shotgun (WGS) entry which is preliminary data.</text>
</comment>
<feature type="transmembrane region" description="Helical" evidence="2">
    <location>
        <begin position="203"/>
        <end position="224"/>
    </location>
</feature>